<dbReference type="CDD" id="cd02440">
    <property type="entry name" value="AdoMet_MTases"/>
    <property type="match status" value="1"/>
</dbReference>
<keyword evidence="3" id="KW-1185">Reference proteome</keyword>
<evidence type="ECO:0000259" key="1">
    <source>
        <dbReference type="Pfam" id="PF03848"/>
    </source>
</evidence>
<dbReference type="InterPro" id="IPR015985">
    <property type="entry name" value="TehB-like_dom"/>
</dbReference>
<dbReference type="PANTHER" id="PTHR43861">
    <property type="entry name" value="TRANS-ACONITATE 2-METHYLTRANSFERASE-RELATED"/>
    <property type="match status" value="1"/>
</dbReference>
<dbReference type="Proteomes" id="UP001157947">
    <property type="component" value="Unassembled WGS sequence"/>
</dbReference>
<dbReference type="AlphaFoldDB" id="A0AA45WP63"/>
<organism evidence="2 3">
    <name type="scientific">Venenivibrio stagnispumantis</name>
    <dbReference type="NCBI Taxonomy" id="407998"/>
    <lineage>
        <taxon>Bacteria</taxon>
        <taxon>Pseudomonadati</taxon>
        <taxon>Aquificota</taxon>
        <taxon>Aquificia</taxon>
        <taxon>Aquificales</taxon>
        <taxon>Hydrogenothermaceae</taxon>
        <taxon>Venenivibrio</taxon>
    </lineage>
</organism>
<sequence>MSSESFSIENHPDRIRWNKRYEEEFDLFDKNPSEIVMQYYKIANIGKALDIACGLGRNSIFLAEKGFIVDAVDISDIALKNIKHKNIKTYQADLSDYKIEKESYDLIININFLERRLFPYIKDGLKKDGVLIFETFLEGSPQTSNKSYLLKKNELLHSFLSMQIIFYQEKEVITHKNEKAYKASLVAIKKC</sequence>
<gene>
    <name evidence="2" type="ORF">SAMN06264868_12024</name>
</gene>
<dbReference type="SUPFAM" id="SSF53335">
    <property type="entry name" value="S-adenosyl-L-methionine-dependent methyltransferases"/>
    <property type="match status" value="1"/>
</dbReference>
<name>A0AA45WP63_9AQUI</name>
<protein>
    <submittedName>
        <fullName evidence="2">Tellurite resistance protein TehB</fullName>
    </submittedName>
</protein>
<comment type="caution">
    <text evidence="2">The sequence shown here is derived from an EMBL/GenBank/DDBJ whole genome shotgun (WGS) entry which is preliminary data.</text>
</comment>
<dbReference type="EMBL" id="FXTX01000020">
    <property type="protein sequence ID" value="SMP20284.1"/>
    <property type="molecule type" value="Genomic_DNA"/>
</dbReference>
<evidence type="ECO:0000313" key="3">
    <source>
        <dbReference type="Proteomes" id="UP001157947"/>
    </source>
</evidence>
<dbReference type="Pfam" id="PF03848">
    <property type="entry name" value="TehB"/>
    <property type="match status" value="1"/>
</dbReference>
<dbReference type="RefSeq" id="WP_265134801.1">
    <property type="nucleotide sequence ID" value="NZ_FXTX01000020.1"/>
</dbReference>
<reference evidence="2" key="1">
    <citation type="submission" date="2017-05" db="EMBL/GenBank/DDBJ databases">
        <authorList>
            <person name="Varghese N."/>
            <person name="Submissions S."/>
        </authorList>
    </citation>
    <scope>NUCLEOTIDE SEQUENCE</scope>
    <source>
        <strain evidence="2">DSM 18763</strain>
    </source>
</reference>
<proteinExistence type="predicted"/>
<feature type="domain" description="Tellurite resistance methyltransferase TehB-like" evidence="1">
    <location>
        <begin position="33"/>
        <end position="177"/>
    </location>
</feature>
<accession>A0AA45WP63</accession>
<dbReference type="InterPro" id="IPR029063">
    <property type="entry name" value="SAM-dependent_MTases_sf"/>
</dbReference>
<dbReference type="Gene3D" id="3.40.50.150">
    <property type="entry name" value="Vaccinia Virus protein VP39"/>
    <property type="match status" value="1"/>
</dbReference>
<evidence type="ECO:0000313" key="2">
    <source>
        <dbReference type="EMBL" id="SMP20284.1"/>
    </source>
</evidence>